<name>A0A4Z0J997_9LACO</name>
<gene>
    <name evidence="2" type="ORF">EGT51_11870</name>
</gene>
<dbReference type="InterPro" id="IPR041657">
    <property type="entry name" value="HTH_17"/>
</dbReference>
<dbReference type="Proteomes" id="UP000297348">
    <property type="component" value="Unassembled WGS sequence"/>
</dbReference>
<comment type="caution">
    <text evidence="2">The sequence shown here is derived from an EMBL/GenBank/DDBJ whole genome shotgun (WGS) entry which is preliminary data.</text>
</comment>
<accession>A0A4Z0J997</accession>
<keyword evidence="2" id="KW-0238">DNA-binding</keyword>
<organism evidence="2 3">
    <name type="scientific">Levilactobacillus suantsaiihabitans</name>
    <dbReference type="NCBI Taxonomy" id="2487722"/>
    <lineage>
        <taxon>Bacteria</taxon>
        <taxon>Bacillati</taxon>
        <taxon>Bacillota</taxon>
        <taxon>Bacilli</taxon>
        <taxon>Lactobacillales</taxon>
        <taxon>Lactobacillaceae</taxon>
        <taxon>Levilactobacillus</taxon>
    </lineage>
</organism>
<evidence type="ECO:0000313" key="3">
    <source>
        <dbReference type="Proteomes" id="UP000297348"/>
    </source>
</evidence>
<protein>
    <submittedName>
        <fullName evidence="2">DNA-binding protein</fullName>
    </submittedName>
</protein>
<dbReference type="Pfam" id="PF12728">
    <property type="entry name" value="HTH_17"/>
    <property type="match status" value="1"/>
</dbReference>
<feature type="domain" description="Helix-turn-helix" evidence="1">
    <location>
        <begin position="12"/>
        <end position="64"/>
    </location>
</feature>
<dbReference type="EMBL" id="RKLX01000028">
    <property type="protein sequence ID" value="TGD17557.1"/>
    <property type="molecule type" value="Genomic_DNA"/>
</dbReference>
<dbReference type="NCBIfam" id="TIGR01764">
    <property type="entry name" value="excise"/>
    <property type="match status" value="1"/>
</dbReference>
<dbReference type="GO" id="GO:0003677">
    <property type="term" value="F:DNA binding"/>
    <property type="evidence" value="ECO:0007669"/>
    <property type="project" value="UniProtKB-KW"/>
</dbReference>
<evidence type="ECO:0000259" key="1">
    <source>
        <dbReference type="Pfam" id="PF12728"/>
    </source>
</evidence>
<dbReference type="AlphaFoldDB" id="A0A4Z0J997"/>
<reference evidence="2 3" key="1">
    <citation type="submission" date="2018-10" db="EMBL/GenBank/DDBJ databases">
        <title>Lactobacillus sp. R7 and Lactobacillus sp. R19 isolated from fermented mustard green product of Taiwan.</title>
        <authorList>
            <person name="Lin S.-T."/>
        </authorList>
    </citation>
    <scope>NUCLEOTIDE SEQUENCE [LARGE SCALE GENOMIC DNA]</scope>
    <source>
        <strain evidence="2 3">BCRC 81129</strain>
    </source>
</reference>
<evidence type="ECO:0000313" key="2">
    <source>
        <dbReference type="EMBL" id="TGD17557.1"/>
    </source>
</evidence>
<proteinExistence type="predicted"/>
<sequence>MRNSIDGNTSRLLTISKAADMLGISPDNVKELLLDPELPRMKFDHGKRVRLPQNELLEYVKKRSRNWFDYC</sequence>
<dbReference type="InterPro" id="IPR010093">
    <property type="entry name" value="SinI_DNA-bd"/>
</dbReference>
<keyword evidence="3" id="KW-1185">Reference proteome</keyword>
<dbReference type="OrthoDB" id="271159at2"/>